<feature type="compositionally biased region" description="Basic and acidic residues" evidence="1">
    <location>
        <begin position="60"/>
        <end position="72"/>
    </location>
</feature>
<dbReference type="Proteomes" id="UP001189429">
    <property type="component" value="Unassembled WGS sequence"/>
</dbReference>
<protein>
    <submittedName>
        <fullName evidence="2">Uncharacterized protein</fullName>
    </submittedName>
</protein>
<gene>
    <name evidence="2" type="ORF">PCOR1329_LOCUS14396</name>
</gene>
<reference evidence="2" key="1">
    <citation type="submission" date="2023-10" db="EMBL/GenBank/DDBJ databases">
        <authorList>
            <person name="Chen Y."/>
            <person name="Shah S."/>
            <person name="Dougan E. K."/>
            <person name="Thang M."/>
            <person name="Chan C."/>
        </authorList>
    </citation>
    <scope>NUCLEOTIDE SEQUENCE [LARGE SCALE GENOMIC DNA]</scope>
</reference>
<organism evidence="2 3">
    <name type="scientific">Prorocentrum cordatum</name>
    <dbReference type="NCBI Taxonomy" id="2364126"/>
    <lineage>
        <taxon>Eukaryota</taxon>
        <taxon>Sar</taxon>
        <taxon>Alveolata</taxon>
        <taxon>Dinophyceae</taxon>
        <taxon>Prorocentrales</taxon>
        <taxon>Prorocentraceae</taxon>
        <taxon>Prorocentrum</taxon>
    </lineage>
</organism>
<feature type="non-terminal residue" evidence="2">
    <location>
        <position position="1"/>
    </location>
</feature>
<feature type="region of interest" description="Disordered" evidence="1">
    <location>
        <begin position="1"/>
        <end position="83"/>
    </location>
</feature>
<sequence length="109" mass="11291">WLRPPGAGSQATAARPTGPPAERHAGRGHLARPQAPACERLAAAQPRRGAGSLAAVAFPEHGHEGLEAEPLRAHGPGPAAGPRVEAHTRLEAGMGRWHQPEVPSHGGER</sequence>
<evidence type="ECO:0000313" key="3">
    <source>
        <dbReference type="Proteomes" id="UP001189429"/>
    </source>
</evidence>
<dbReference type="EMBL" id="CAUYUJ010004304">
    <property type="protein sequence ID" value="CAK0809005.1"/>
    <property type="molecule type" value="Genomic_DNA"/>
</dbReference>
<accession>A0ABN9QS07</accession>
<evidence type="ECO:0000256" key="1">
    <source>
        <dbReference type="SAM" id="MobiDB-lite"/>
    </source>
</evidence>
<feature type="non-terminal residue" evidence="2">
    <location>
        <position position="109"/>
    </location>
</feature>
<name>A0ABN9QS07_9DINO</name>
<keyword evidence="3" id="KW-1185">Reference proteome</keyword>
<proteinExistence type="predicted"/>
<comment type="caution">
    <text evidence="2">The sequence shown here is derived from an EMBL/GenBank/DDBJ whole genome shotgun (WGS) entry which is preliminary data.</text>
</comment>
<evidence type="ECO:0000313" key="2">
    <source>
        <dbReference type="EMBL" id="CAK0809005.1"/>
    </source>
</evidence>